<dbReference type="HAMAP" id="MF_01007">
    <property type="entry name" value="16SrRNA_methyltr_H"/>
    <property type="match status" value="1"/>
</dbReference>
<reference evidence="5" key="1">
    <citation type="submission" date="2020-05" db="EMBL/GenBank/DDBJ databases">
        <authorList>
            <person name="Chiriac C."/>
            <person name="Salcher M."/>
            <person name="Ghai R."/>
            <person name="Kavagutti S V."/>
        </authorList>
    </citation>
    <scope>NUCLEOTIDE SEQUENCE</scope>
</reference>
<gene>
    <name evidence="5" type="ORF">UFOPK3461_00011</name>
</gene>
<dbReference type="GO" id="GO:0071424">
    <property type="term" value="F:rRNA (cytosine-N4-)-methyltransferase activity"/>
    <property type="evidence" value="ECO:0007669"/>
    <property type="project" value="TreeGrafter"/>
</dbReference>
<evidence type="ECO:0000256" key="1">
    <source>
        <dbReference type="ARBA" id="ARBA00010396"/>
    </source>
</evidence>
<dbReference type="EMBL" id="CAFBLW010000001">
    <property type="protein sequence ID" value="CAB4865241.1"/>
    <property type="molecule type" value="Genomic_DNA"/>
</dbReference>
<keyword evidence="3" id="KW-0808">Transferase</keyword>
<dbReference type="GO" id="GO:0070475">
    <property type="term" value="P:rRNA base methylation"/>
    <property type="evidence" value="ECO:0007669"/>
    <property type="project" value="TreeGrafter"/>
</dbReference>
<dbReference type="PANTHER" id="PTHR11265">
    <property type="entry name" value="S-ADENOSYL-METHYLTRANSFERASE MRAW"/>
    <property type="match status" value="1"/>
</dbReference>
<proteinExistence type="inferred from homology"/>
<dbReference type="Gene3D" id="1.10.150.170">
    <property type="entry name" value="Putative methyltransferase TM0872, insert domain"/>
    <property type="match status" value="1"/>
</dbReference>
<keyword evidence="4" id="KW-0949">S-adenosyl-L-methionine</keyword>
<comment type="similarity">
    <text evidence="1">Belongs to the methyltransferase superfamily. RsmH family.</text>
</comment>
<evidence type="ECO:0000256" key="2">
    <source>
        <dbReference type="ARBA" id="ARBA00022603"/>
    </source>
</evidence>
<dbReference type="Gene3D" id="3.40.50.150">
    <property type="entry name" value="Vaccinia Virus protein VP39"/>
    <property type="match status" value="1"/>
</dbReference>
<dbReference type="SUPFAM" id="SSF53335">
    <property type="entry name" value="S-adenosyl-L-methionine-dependent methyltransferases"/>
    <property type="match status" value="1"/>
</dbReference>
<evidence type="ECO:0000256" key="4">
    <source>
        <dbReference type="ARBA" id="ARBA00022691"/>
    </source>
</evidence>
<accession>A0A6J7D519</accession>
<sequence>MQQHISVMLNRCVDLLSPSIDAALLRNEKPVVVDATLGLGGHTEALLNKFPQLTVIGIDRDEVALDRASKRLATFGERFKTSHAVFDDIEAVVHSHGYQKITGALFDLGVSSIQLDESDRGFSYSKDAPLDMRMDRSRGITASEILNTYAPGKLVQILRAYGEEKFATRIVENIVKAREIAPLNSTTQLATLVKDSIPAATRRTGGNPAKRTFQALRIEANDELGAITRALPIALELLEIGGRLVVLSFQSLEDRIVKELFVEVSTSKSPRNLPIDLPEFAPKFALVVKSSETPSSEELQANPRSASVRLRAIERVAS</sequence>
<keyword evidence="2" id="KW-0489">Methyltransferase</keyword>
<dbReference type="PIRSF" id="PIRSF004486">
    <property type="entry name" value="MraW"/>
    <property type="match status" value="1"/>
</dbReference>
<dbReference type="GO" id="GO:0005737">
    <property type="term" value="C:cytoplasm"/>
    <property type="evidence" value="ECO:0007669"/>
    <property type="project" value="TreeGrafter"/>
</dbReference>
<dbReference type="InterPro" id="IPR023397">
    <property type="entry name" value="SAM-dep_MeTrfase_MraW_recog"/>
</dbReference>
<name>A0A6J7D519_9ZZZZ</name>
<dbReference type="Pfam" id="PF01795">
    <property type="entry name" value="Methyltransf_5"/>
    <property type="match status" value="1"/>
</dbReference>
<dbReference type="PANTHER" id="PTHR11265:SF0">
    <property type="entry name" value="12S RRNA N4-METHYLCYTIDINE METHYLTRANSFERASE"/>
    <property type="match status" value="1"/>
</dbReference>
<organism evidence="5">
    <name type="scientific">freshwater metagenome</name>
    <dbReference type="NCBI Taxonomy" id="449393"/>
    <lineage>
        <taxon>unclassified sequences</taxon>
        <taxon>metagenomes</taxon>
        <taxon>ecological metagenomes</taxon>
    </lineage>
</organism>
<evidence type="ECO:0000256" key="3">
    <source>
        <dbReference type="ARBA" id="ARBA00022679"/>
    </source>
</evidence>
<protein>
    <submittedName>
        <fullName evidence="5">Unannotated protein</fullName>
    </submittedName>
</protein>
<evidence type="ECO:0000313" key="5">
    <source>
        <dbReference type="EMBL" id="CAB4865241.1"/>
    </source>
</evidence>
<dbReference type="SUPFAM" id="SSF81799">
    <property type="entry name" value="Putative methyltransferase TM0872, insert domain"/>
    <property type="match status" value="1"/>
</dbReference>
<dbReference type="InterPro" id="IPR029063">
    <property type="entry name" value="SAM-dependent_MTases_sf"/>
</dbReference>
<dbReference type="InterPro" id="IPR002903">
    <property type="entry name" value="RsmH"/>
</dbReference>
<dbReference type="AlphaFoldDB" id="A0A6J7D519"/>
<dbReference type="NCBIfam" id="TIGR00006">
    <property type="entry name" value="16S rRNA (cytosine(1402)-N(4))-methyltransferase RsmH"/>
    <property type="match status" value="1"/>
</dbReference>